<organism evidence="1 2">
    <name type="scientific">Cladophialophora chaetospira</name>
    <dbReference type="NCBI Taxonomy" id="386627"/>
    <lineage>
        <taxon>Eukaryota</taxon>
        <taxon>Fungi</taxon>
        <taxon>Dikarya</taxon>
        <taxon>Ascomycota</taxon>
        <taxon>Pezizomycotina</taxon>
        <taxon>Eurotiomycetes</taxon>
        <taxon>Chaetothyriomycetidae</taxon>
        <taxon>Chaetothyriales</taxon>
        <taxon>Herpotrichiellaceae</taxon>
        <taxon>Cladophialophora</taxon>
    </lineage>
</organism>
<proteinExistence type="predicted"/>
<comment type="caution">
    <text evidence="1">The sequence shown here is derived from an EMBL/GenBank/DDBJ whole genome shotgun (WGS) entry which is preliminary data.</text>
</comment>
<dbReference type="Proteomes" id="UP001172673">
    <property type="component" value="Unassembled WGS sequence"/>
</dbReference>
<protein>
    <submittedName>
        <fullName evidence="1">Uncharacterized protein</fullName>
    </submittedName>
</protein>
<dbReference type="AlphaFoldDB" id="A0AA38XNX7"/>
<name>A0AA38XNX7_9EURO</name>
<keyword evidence="2" id="KW-1185">Reference proteome</keyword>
<dbReference type="EMBL" id="JAPDRK010000001">
    <property type="protein sequence ID" value="KAJ9616924.1"/>
    <property type="molecule type" value="Genomic_DNA"/>
</dbReference>
<evidence type="ECO:0000313" key="2">
    <source>
        <dbReference type="Proteomes" id="UP001172673"/>
    </source>
</evidence>
<accession>A0AA38XNX7</accession>
<sequence>MTRAAWVLRRGTEPFTDKMLLRHRGYAIKELRDELVSQHPPSQDLVLLTMSTLLTLNYMINDLESFEVHLHALENMLSTTSSDGDSDIRNFVRGRVLAFGVMASFLQAHQPSYATRINEKGHRISTLTYPGHPFQPDLCAVIARLPDGFAEVALNRSIAVEIVSFLVKLTELINWIATPEAERDSAAKPDMTMQRAIYDLQCLSALPLTPIEAQMVRALLAFCLHLYNEMSFRIPLARPLRPILEAFNEHTELPRPPWLQRCLYWCAMVTASAWDTQIDASPERHVVLDKLTARLEEARSWEDTEELMRKFLWQDRLADEWEVCWRAAAFRNRRQRRGASQLGSISHLLMESTQSSGTPSSDDRW</sequence>
<evidence type="ECO:0000313" key="1">
    <source>
        <dbReference type="EMBL" id="KAJ9616924.1"/>
    </source>
</evidence>
<reference evidence="1" key="1">
    <citation type="submission" date="2022-10" db="EMBL/GenBank/DDBJ databases">
        <title>Culturing micro-colonial fungi from biological soil crusts in the Mojave desert and describing Neophaeococcomyces mojavensis, and introducing the new genera and species Taxawa tesnikishii.</title>
        <authorList>
            <person name="Kurbessoian T."/>
            <person name="Stajich J.E."/>
        </authorList>
    </citation>
    <scope>NUCLEOTIDE SEQUENCE</scope>
    <source>
        <strain evidence="1">TK_41</strain>
    </source>
</reference>
<gene>
    <name evidence="1" type="ORF">H2200_000644</name>
</gene>